<keyword evidence="6 8" id="KW-0472">Membrane</keyword>
<feature type="transmembrane region" description="Helical" evidence="8">
    <location>
        <begin position="427"/>
        <end position="451"/>
    </location>
</feature>
<dbReference type="InterPro" id="IPR003439">
    <property type="entry name" value="ABC_transporter-like_ATP-bd"/>
</dbReference>
<evidence type="ECO:0000259" key="11">
    <source>
        <dbReference type="Pfam" id="PF19055"/>
    </source>
</evidence>
<evidence type="ECO:0000259" key="10">
    <source>
        <dbReference type="Pfam" id="PF01061"/>
    </source>
</evidence>
<dbReference type="GO" id="GO:0016887">
    <property type="term" value="F:ATP hydrolysis activity"/>
    <property type="evidence" value="ECO:0007669"/>
    <property type="project" value="InterPro"/>
</dbReference>
<evidence type="ECO:0000256" key="2">
    <source>
        <dbReference type="ARBA" id="ARBA00005814"/>
    </source>
</evidence>
<reference evidence="12 13" key="1">
    <citation type="journal article" date="2020" name="Nat. Food">
        <title>A phased Vanilla planifolia genome enables genetic improvement of flavour and production.</title>
        <authorList>
            <person name="Hasing T."/>
            <person name="Tang H."/>
            <person name="Brym M."/>
            <person name="Khazi F."/>
            <person name="Huang T."/>
            <person name="Chambers A.H."/>
        </authorList>
    </citation>
    <scope>NUCLEOTIDE SEQUENCE [LARGE SCALE GENOMIC DNA]</scope>
    <source>
        <tissue evidence="12">Leaf</tissue>
    </source>
</reference>
<dbReference type="Pfam" id="PF19055">
    <property type="entry name" value="ABC2_membrane_7"/>
    <property type="match status" value="1"/>
</dbReference>
<dbReference type="Gene3D" id="3.40.50.300">
    <property type="entry name" value="P-loop containing nucleotide triphosphate hydrolases"/>
    <property type="match status" value="1"/>
</dbReference>
<proteinExistence type="inferred from homology"/>
<evidence type="ECO:0008006" key="14">
    <source>
        <dbReference type="Google" id="ProtNLM"/>
    </source>
</evidence>
<evidence type="ECO:0000256" key="8">
    <source>
        <dbReference type="SAM" id="Phobius"/>
    </source>
</evidence>
<keyword evidence="3" id="KW-0813">Transport</keyword>
<feature type="transmembrane region" description="Helical" evidence="8">
    <location>
        <begin position="387"/>
        <end position="406"/>
    </location>
</feature>
<dbReference type="Proteomes" id="UP000639772">
    <property type="component" value="Unassembled WGS sequence"/>
</dbReference>
<name>A0A835PJD9_VANPL</name>
<organism evidence="12 13">
    <name type="scientific">Vanilla planifolia</name>
    <name type="common">Vanilla</name>
    <dbReference type="NCBI Taxonomy" id="51239"/>
    <lineage>
        <taxon>Eukaryota</taxon>
        <taxon>Viridiplantae</taxon>
        <taxon>Streptophyta</taxon>
        <taxon>Embryophyta</taxon>
        <taxon>Tracheophyta</taxon>
        <taxon>Spermatophyta</taxon>
        <taxon>Magnoliopsida</taxon>
        <taxon>Liliopsida</taxon>
        <taxon>Asparagales</taxon>
        <taxon>Orchidaceae</taxon>
        <taxon>Vanilloideae</taxon>
        <taxon>Vanilleae</taxon>
        <taxon>Vanilla</taxon>
    </lineage>
</organism>
<feature type="domain" description="ABC-2 type transporter transmembrane" evidence="10">
    <location>
        <begin position="329"/>
        <end position="545"/>
    </location>
</feature>
<dbReference type="PANTHER" id="PTHR48042">
    <property type="entry name" value="ABC TRANSPORTER G FAMILY MEMBER 11"/>
    <property type="match status" value="1"/>
</dbReference>
<dbReference type="InterPro" id="IPR052215">
    <property type="entry name" value="Plant_ABCG"/>
</dbReference>
<feature type="region of interest" description="Disordered" evidence="7">
    <location>
        <begin position="177"/>
        <end position="198"/>
    </location>
</feature>
<comment type="similarity">
    <text evidence="2">Belongs to the ABC transporter superfamily. ABCG family. Eye pigment precursor importer (TC 3.A.1.204) subfamily.</text>
</comment>
<evidence type="ECO:0000313" key="12">
    <source>
        <dbReference type="EMBL" id="KAG0453763.1"/>
    </source>
</evidence>
<feature type="domain" description="ABC transporter family G" evidence="11">
    <location>
        <begin position="209"/>
        <end position="323"/>
    </location>
</feature>
<evidence type="ECO:0000256" key="1">
    <source>
        <dbReference type="ARBA" id="ARBA00004141"/>
    </source>
</evidence>
<dbReference type="AlphaFoldDB" id="A0A835PJD9"/>
<dbReference type="InterPro" id="IPR013525">
    <property type="entry name" value="ABC2_TM"/>
</dbReference>
<evidence type="ECO:0000256" key="7">
    <source>
        <dbReference type="SAM" id="MobiDB-lite"/>
    </source>
</evidence>
<keyword evidence="4 8" id="KW-0812">Transmembrane</keyword>
<dbReference type="Pfam" id="PF01061">
    <property type="entry name" value="ABC2_membrane"/>
    <property type="match status" value="1"/>
</dbReference>
<evidence type="ECO:0000256" key="4">
    <source>
        <dbReference type="ARBA" id="ARBA00022692"/>
    </source>
</evidence>
<protein>
    <recommendedName>
        <fullName evidence="14">ABC transporter domain-containing protein</fullName>
    </recommendedName>
</protein>
<dbReference type="InterPro" id="IPR027417">
    <property type="entry name" value="P-loop_NTPase"/>
</dbReference>
<accession>A0A835PJD9</accession>
<dbReference type="OrthoDB" id="66620at2759"/>
<dbReference type="PANTHER" id="PTHR48042:SF19">
    <property type="entry name" value="OS09G0472100 PROTEIN"/>
    <property type="match status" value="1"/>
</dbReference>
<evidence type="ECO:0000256" key="3">
    <source>
        <dbReference type="ARBA" id="ARBA00022448"/>
    </source>
</evidence>
<feature type="transmembrane region" description="Helical" evidence="8">
    <location>
        <begin position="491"/>
        <end position="512"/>
    </location>
</feature>
<gene>
    <name evidence="12" type="ORF">HPP92_025067</name>
</gene>
<dbReference type="GO" id="GO:0016020">
    <property type="term" value="C:membrane"/>
    <property type="evidence" value="ECO:0007669"/>
    <property type="project" value="UniProtKB-SubCell"/>
</dbReference>
<evidence type="ECO:0000256" key="5">
    <source>
        <dbReference type="ARBA" id="ARBA00022989"/>
    </source>
</evidence>
<evidence type="ECO:0000313" key="13">
    <source>
        <dbReference type="Proteomes" id="UP000639772"/>
    </source>
</evidence>
<feature type="compositionally biased region" description="Low complexity" evidence="7">
    <location>
        <begin position="184"/>
        <end position="195"/>
    </location>
</feature>
<dbReference type="Pfam" id="PF00005">
    <property type="entry name" value="ABC_tran"/>
    <property type="match status" value="1"/>
</dbReference>
<evidence type="ECO:0000259" key="9">
    <source>
        <dbReference type="Pfam" id="PF00005"/>
    </source>
</evidence>
<comment type="subcellular location">
    <subcellularLocation>
        <location evidence="1">Membrane</location>
        <topology evidence="1">Multi-pass membrane protein</topology>
    </subcellularLocation>
</comment>
<sequence length="632" mass="70176">MASQSRTFLLASCENSLEIDVRRENGRPFEMDGDVCLAWEDLWVFSSKGGGLGNQRLAVLSQLTGVALPAQLLAIMGPSGCAKTTLLDTLAGRLPSNLSYRGELLVNGRKQSLASRTLSAMQANVMQDDVLMTTLTVREAVHYAAELQLQTKMGKADRRSRVEETLRQMGLSRVAEKTIGGGSASASRSSPSRSADGGEERMTVIAAVHQPTTEVFALFHSVCFLAYGRMAFFGTPAVAEEFFAMNGFPCPPQTNPSEHYLRTINKDFETDMEEDMESGEISTAAAIEILVNSYKSSRSMEHLHQIIAYIREMEGKQGKTARKAGILMQTLLLTERSFVNMYRDVGYYWLRFAIYIALCLCVGTIYHKVSPNYISNKFVLLQAKNSMLMFTTVFLTFMAIGGFPSFMEEMKVFTRERLNGHYGVSSFVIASTLSSSPYLALISTLPGAIAYYLVGLQPGIDHFAYFALVLFACMMLVESLMMIVAGLVPDFLLGIITGAGIQGIMMLNGGLFRLPNDLPLPLWKYPLYYISFHKYAVQGFYKNEFMGQSLEEVQTMGGMPTIVSGEEILRRVFQVEMGYSKWVDLGILLGMVLFYRILLVLLLSAWENVRQMGRRRSGNAHTLSYAVSDVVD</sequence>
<keyword evidence="5 8" id="KW-1133">Transmembrane helix</keyword>
<dbReference type="SUPFAM" id="SSF52540">
    <property type="entry name" value="P-loop containing nucleoside triphosphate hydrolases"/>
    <property type="match status" value="1"/>
</dbReference>
<dbReference type="GO" id="GO:0005524">
    <property type="term" value="F:ATP binding"/>
    <property type="evidence" value="ECO:0007669"/>
    <property type="project" value="InterPro"/>
</dbReference>
<dbReference type="EMBL" id="JADCNM010000014">
    <property type="protein sequence ID" value="KAG0453763.1"/>
    <property type="molecule type" value="Genomic_DNA"/>
</dbReference>
<feature type="transmembrane region" description="Helical" evidence="8">
    <location>
        <begin position="348"/>
        <end position="367"/>
    </location>
</feature>
<dbReference type="GO" id="GO:0140359">
    <property type="term" value="F:ABC-type transporter activity"/>
    <property type="evidence" value="ECO:0007669"/>
    <property type="project" value="InterPro"/>
</dbReference>
<evidence type="ECO:0000256" key="6">
    <source>
        <dbReference type="ARBA" id="ARBA00023136"/>
    </source>
</evidence>
<feature type="transmembrane region" description="Helical" evidence="8">
    <location>
        <begin position="585"/>
        <end position="606"/>
    </location>
</feature>
<feature type="domain" description="ABC transporter" evidence="9">
    <location>
        <begin position="69"/>
        <end position="181"/>
    </location>
</feature>
<comment type="caution">
    <text evidence="12">The sequence shown here is derived from an EMBL/GenBank/DDBJ whole genome shotgun (WGS) entry which is preliminary data.</text>
</comment>
<feature type="transmembrane region" description="Helical" evidence="8">
    <location>
        <begin position="463"/>
        <end position="484"/>
    </location>
</feature>
<dbReference type="InterPro" id="IPR043926">
    <property type="entry name" value="ABCG_dom"/>
</dbReference>